<accession>A0A409W2U4</accession>
<evidence type="ECO:0000256" key="1">
    <source>
        <dbReference type="SAM" id="SignalP"/>
    </source>
</evidence>
<dbReference type="EMBL" id="NHYE01005436">
    <property type="protein sequence ID" value="PPQ72844.1"/>
    <property type="molecule type" value="Genomic_DNA"/>
</dbReference>
<name>A0A409W2U4_9AGAR</name>
<dbReference type="Proteomes" id="UP000284706">
    <property type="component" value="Unassembled WGS sequence"/>
</dbReference>
<feature type="signal peptide" evidence="1">
    <location>
        <begin position="1"/>
        <end position="19"/>
    </location>
</feature>
<evidence type="ECO:0000313" key="2">
    <source>
        <dbReference type="EMBL" id="PPQ72844.1"/>
    </source>
</evidence>
<proteinExistence type="predicted"/>
<dbReference type="InParanoid" id="A0A409W2U4"/>
<evidence type="ECO:0008006" key="4">
    <source>
        <dbReference type="Google" id="ProtNLM"/>
    </source>
</evidence>
<reference evidence="2 3" key="1">
    <citation type="journal article" date="2018" name="Evol. Lett.">
        <title>Horizontal gene cluster transfer increased hallucinogenic mushroom diversity.</title>
        <authorList>
            <person name="Reynolds H.T."/>
            <person name="Vijayakumar V."/>
            <person name="Gluck-Thaler E."/>
            <person name="Korotkin H.B."/>
            <person name="Matheny P.B."/>
            <person name="Slot J.C."/>
        </authorList>
    </citation>
    <scope>NUCLEOTIDE SEQUENCE [LARGE SCALE GENOMIC DNA]</scope>
    <source>
        <strain evidence="2 3">SRW20</strain>
    </source>
</reference>
<organism evidence="2 3">
    <name type="scientific">Gymnopilus dilepis</name>
    <dbReference type="NCBI Taxonomy" id="231916"/>
    <lineage>
        <taxon>Eukaryota</taxon>
        <taxon>Fungi</taxon>
        <taxon>Dikarya</taxon>
        <taxon>Basidiomycota</taxon>
        <taxon>Agaricomycotina</taxon>
        <taxon>Agaricomycetes</taxon>
        <taxon>Agaricomycetidae</taxon>
        <taxon>Agaricales</taxon>
        <taxon>Agaricineae</taxon>
        <taxon>Hymenogastraceae</taxon>
        <taxon>Gymnopilus</taxon>
    </lineage>
</organism>
<comment type="caution">
    <text evidence="2">The sequence shown here is derived from an EMBL/GenBank/DDBJ whole genome shotgun (WGS) entry which is preliminary data.</text>
</comment>
<protein>
    <recommendedName>
        <fullName evidence="4">REJ domain-containing protein</fullName>
    </recommendedName>
</protein>
<feature type="chain" id="PRO_5019169248" description="REJ domain-containing protein" evidence="1">
    <location>
        <begin position="20"/>
        <end position="222"/>
    </location>
</feature>
<gene>
    <name evidence="2" type="ORF">CVT26_003477</name>
</gene>
<keyword evidence="3" id="KW-1185">Reference proteome</keyword>
<dbReference type="AlphaFoldDB" id="A0A409W2U4"/>
<evidence type="ECO:0000313" key="3">
    <source>
        <dbReference type="Proteomes" id="UP000284706"/>
    </source>
</evidence>
<keyword evidence="1" id="KW-0732">Signal</keyword>
<sequence length="222" mass="23073">MSPRTLVYTTLLLVPMCQAAVVTLYTPAVAGPTPASYLHPPIFESNSIVSVSAVDVLPGNITEYAVGKAYTETIQEGSGTGSNGFPASLRTTFWTSTNTFQEGASFVGNSFSVDVVIQTTTFIPITAAAGCTLTAPPSASEASYRCAEVQVLNGTSTTTIFYTASARPAYTLTEATPPPTASVNTGVIFPSGVPTASKAEKISIALGWLSVIPALNLFFVNL</sequence>